<evidence type="ECO:0000313" key="3">
    <source>
        <dbReference type="Proteomes" id="UP000178082"/>
    </source>
</evidence>
<reference evidence="2 3" key="1">
    <citation type="journal article" date="2016" name="Nat. Commun.">
        <title>Thousands of microbial genomes shed light on interconnected biogeochemical processes in an aquifer system.</title>
        <authorList>
            <person name="Anantharaman K."/>
            <person name="Brown C.T."/>
            <person name="Hug L.A."/>
            <person name="Sharon I."/>
            <person name="Castelle C.J."/>
            <person name="Probst A.J."/>
            <person name="Thomas B.C."/>
            <person name="Singh A."/>
            <person name="Wilkins M.J."/>
            <person name="Karaoz U."/>
            <person name="Brodie E.L."/>
            <person name="Williams K.H."/>
            <person name="Hubbard S.S."/>
            <person name="Banfield J.F."/>
        </authorList>
    </citation>
    <scope>NUCLEOTIDE SEQUENCE [LARGE SCALE GENOMIC DNA]</scope>
</reference>
<dbReference type="Pfam" id="PF01841">
    <property type="entry name" value="Transglut_core"/>
    <property type="match status" value="1"/>
</dbReference>
<dbReference type="SUPFAM" id="SSF54001">
    <property type="entry name" value="Cysteine proteinases"/>
    <property type="match status" value="1"/>
</dbReference>
<protein>
    <recommendedName>
        <fullName evidence="1">Transglutaminase-like domain-containing protein</fullName>
    </recommendedName>
</protein>
<sequence>MKILIFNIYSINNAAALLRASGIPCRVVGGIVYSEYFGGFLYHVWCEAFLGEWIDIDPTFGQMPADATHIVFLRQNAERN</sequence>
<dbReference type="STRING" id="1817883.A3G31_10810"/>
<organism evidence="2 3">
    <name type="scientific">Candidatus Schekmanbacteria bacterium RIFCSPLOWO2_12_FULL_38_15</name>
    <dbReference type="NCBI Taxonomy" id="1817883"/>
    <lineage>
        <taxon>Bacteria</taxon>
        <taxon>Candidatus Schekmaniibacteriota</taxon>
    </lineage>
</organism>
<dbReference type="InterPro" id="IPR038765">
    <property type="entry name" value="Papain-like_cys_pep_sf"/>
</dbReference>
<evidence type="ECO:0000313" key="2">
    <source>
        <dbReference type="EMBL" id="OGL52472.1"/>
    </source>
</evidence>
<comment type="caution">
    <text evidence="2">The sequence shown here is derived from an EMBL/GenBank/DDBJ whole genome shotgun (WGS) entry which is preliminary data.</text>
</comment>
<dbReference type="EMBL" id="MGDI01000031">
    <property type="protein sequence ID" value="OGL52472.1"/>
    <property type="molecule type" value="Genomic_DNA"/>
</dbReference>
<evidence type="ECO:0000259" key="1">
    <source>
        <dbReference type="SMART" id="SM00460"/>
    </source>
</evidence>
<gene>
    <name evidence="2" type="ORF">A3G31_10810</name>
</gene>
<feature type="domain" description="Transglutaminase-like" evidence="1">
    <location>
        <begin position="5"/>
        <end position="60"/>
    </location>
</feature>
<accession>A0A1F7SFB8</accession>
<dbReference type="PANTHER" id="PTHR33490">
    <property type="entry name" value="BLR5614 PROTEIN-RELATED"/>
    <property type="match status" value="1"/>
</dbReference>
<proteinExistence type="predicted"/>
<dbReference type="InterPro" id="IPR002931">
    <property type="entry name" value="Transglutaminase-like"/>
</dbReference>
<dbReference type="Gene3D" id="3.10.620.30">
    <property type="match status" value="1"/>
</dbReference>
<dbReference type="PANTHER" id="PTHR33490:SF3">
    <property type="entry name" value="CONSERVED INTEGRAL MEMBRANE PROTEIN"/>
    <property type="match status" value="1"/>
</dbReference>
<name>A0A1F7SFB8_9BACT</name>
<dbReference type="Proteomes" id="UP000178082">
    <property type="component" value="Unassembled WGS sequence"/>
</dbReference>
<dbReference type="AlphaFoldDB" id="A0A1F7SFB8"/>
<dbReference type="SMART" id="SM00460">
    <property type="entry name" value="TGc"/>
    <property type="match status" value="1"/>
</dbReference>